<name>A0A8H3F9C4_9LECA</name>
<organism evidence="6 7">
    <name type="scientific">Alectoria fallacina</name>
    <dbReference type="NCBI Taxonomy" id="1903189"/>
    <lineage>
        <taxon>Eukaryota</taxon>
        <taxon>Fungi</taxon>
        <taxon>Dikarya</taxon>
        <taxon>Ascomycota</taxon>
        <taxon>Pezizomycotina</taxon>
        <taxon>Lecanoromycetes</taxon>
        <taxon>OSLEUM clade</taxon>
        <taxon>Lecanoromycetidae</taxon>
        <taxon>Lecanorales</taxon>
        <taxon>Lecanorineae</taxon>
        <taxon>Parmeliaceae</taxon>
        <taxon>Alectoria</taxon>
    </lineage>
</organism>
<dbReference type="GO" id="GO:0046854">
    <property type="term" value="P:phosphatidylinositol phosphate biosynthetic process"/>
    <property type="evidence" value="ECO:0007669"/>
    <property type="project" value="TreeGrafter"/>
</dbReference>
<evidence type="ECO:0000256" key="2">
    <source>
        <dbReference type="ARBA" id="ARBA00022679"/>
    </source>
</evidence>
<proteinExistence type="inferred from homology"/>
<dbReference type="OrthoDB" id="338650at2759"/>
<dbReference type="InterPro" id="IPR005522">
    <property type="entry name" value="IPK"/>
</dbReference>
<dbReference type="Gene3D" id="3.30.470.160">
    <property type="entry name" value="Inositol polyphosphate kinase"/>
    <property type="match status" value="1"/>
</dbReference>
<dbReference type="PANTHER" id="PTHR12400">
    <property type="entry name" value="INOSITOL POLYPHOSPHATE KINASE"/>
    <property type="match status" value="1"/>
</dbReference>
<dbReference type="SUPFAM" id="SSF56104">
    <property type="entry name" value="SAICAR synthase-like"/>
    <property type="match status" value="1"/>
</dbReference>
<dbReference type="Pfam" id="PF03770">
    <property type="entry name" value="IPK"/>
    <property type="match status" value="1"/>
</dbReference>
<dbReference type="InterPro" id="IPR038286">
    <property type="entry name" value="IPK_sf"/>
</dbReference>
<gene>
    <name evidence="6" type="ORF">ALECFALPRED_001550</name>
</gene>
<dbReference type="GO" id="GO:0000824">
    <property type="term" value="F:inositol-1,4,5,6-tetrakisphosphate 3-kinase activity"/>
    <property type="evidence" value="ECO:0007669"/>
    <property type="project" value="TreeGrafter"/>
</dbReference>
<feature type="compositionally biased region" description="Acidic residues" evidence="5">
    <location>
        <begin position="311"/>
        <end position="326"/>
    </location>
</feature>
<dbReference type="EMBL" id="CAJPDR010000137">
    <property type="protein sequence ID" value="CAF9920521.1"/>
    <property type="molecule type" value="Genomic_DNA"/>
</dbReference>
<reference evidence="6" key="1">
    <citation type="submission" date="2021-03" db="EMBL/GenBank/DDBJ databases">
        <authorList>
            <person name="Tagirdzhanova G."/>
        </authorList>
    </citation>
    <scope>NUCLEOTIDE SEQUENCE</scope>
</reference>
<dbReference type="GO" id="GO:0005737">
    <property type="term" value="C:cytoplasm"/>
    <property type="evidence" value="ECO:0007669"/>
    <property type="project" value="TreeGrafter"/>
</dbReference>
<dbReference type="GO" id="GO:0005634">
    <property type="term" value="C:nucleus"/>
    <property type="evidence" value="ECO:0007669"/>
    <property type="project" value="TreeGrafter"/>
</dbReference>
<dbReference type="GO" id="GO:0032958">
    <property type="term" value="P:inositol phosphate biosynthetic process"/>
    <property type="evidence" value="ECO:0007669"/>
    <property type="project" value="InterPro"/>
</dbReference>
<dbReference type="GO" id="GO:0008440">
    <property type="term" value="F:inositol-1,4,5-trisphosphate 3-kinase activity"/>
    <property type="evidence" value="ECO:0007669"/>
    <property type="project" value="TreeGrafter"/>
</dbReference>
<dbReference type="Proteomes" id="UP000664203">
    <property type="component" value="Unassembled WGS sequence"/>
</dbReference>
<protein>
    <recommendedName>
        <fullName evidence="4">Kinase</fullName>
        <ecNumber evidence="4">2.7.-.-</ecNumber>
    </recommendedName>
</protein>
<keyword evidence="3 4" id="KW-0418">Kinase</keyword>
<evidence type="ECO:0000256" key="5">
    <source>
        <dbReference type="SAM" id="MobiDB-lite"/>
    </source>
</evidence>
<feature type="region of interest" description="Disordered" evidence="5">
    <location>
        <begin position="272"/>
        <end position="329"/>
    </location>
</feature>
<keyword evidence="2 4" id="KW-0808">Transferase</keyword>
<evidence type="ECO:0000313" key="6">
    <source>
        <dbReference type="EMBL" id="CAF9920521.1"/>
    </source>
</evidence>
<accession>A0A8H3F9C4</accession>
<comment type="caution">
    <text evidence="6">The sequence shown here is derived from an EMBL/GenBank/DDBJ whole genome shotgun (WGS) entry which is preliminary data.</text>
</comment>
<evidence type="ECO:0000313" key="7">
    <source>
        <dbReference type="Proteomes" id="UP000664203"/>
    </source>
</evidence>
<comment type="similarity">
    <text evidence="1 4">Belongs to the inositol phosphokinase (IPK) family.</text>
</comment>
<dbReference type="AlphaFoldDB" id="A0A8H3F9C4"/>
<dbReference type="PANTHER" id="PTHR12400:SF103">
    <property type="entry name" value="INOSITOL POLYPHOSPHATE MULTIKINASE"/>
    <property type="match status" value="1"/>
</dbReference>
<dbReference type="EC" id="2.7.-.-" evidence="4"/>
<evidence type="ECO:0000256" key="1">
    <source>
        <dbReference type="ARBA" id="ARBA00007374"/>
    </source>
</evidence>
<feature type="compositionally biased region" description="Low complexity" evidence="5">
    <location>
        <begin position="296"/>
        <end position="306"/>
    </location>
</feature>
<evidence type="ECO:0000256" key="4">
    <source>
        <dbReference type="RuleBase" id="RU363090"/>
    </source>
</evidence>
<keyword evidence="7" id="KW-1185">Reference proteome</keyword>
<sequence length="372" mass="40961">MATEKSFRKSQLIAFDNVAAGHDGMLSDPSRELVIKPCKQSEIDFYDSTSAHPDLIAHIPTFFGKISLGADTNSAQAAGALMLPSETDPEPSVIHGVPDTMIVENAWAPSNGGRIHTDSAVVLGNVAAGFKKPNILDVKLGARLWADDAPMAKRLRLDKIAEETTSKPLHLRIEGMKTYYRFYDKTYGRNFTVETIAQGFEEYFQLTKGVKAKGAVRKVIRRFIEDLRAMESVVEKEESRMYSASLLFVYEGDQQALQDAFETERDIITSLHRKVSNGEDHTSGNGATNDDDLIKGNGTANGNGTDADVHVDDDDDEKEEGEEESEEIKFPAIQSLKLIDFAHAEWTPGQGPDENILHGIRNTTKILTSLTG</sequence>
<evidence type="ECO:0000256" key="3">
    <source>
        <dbReference type="ARBA" id="ARBA00022777"/>
    </source>
</evidence>